<dbReference type="RefSeq" id="WP_341428330.1">
    <property type="nucleotide sequence ID" value="NZ_JBBUTG010000022.1"/>
</dbReference>
<evidence type="ECO:0000313" key="2">
    <source>
        <dbReference type="EMBL" id="MEK8033904.1"/>
    </source>
</evidence>
<keyword evidence="3" id="KW-1185">Reference proteome</keyword>
<reference evidence="2 3" key="1">
    <citation type="submission" date="2024-04" db="EMBL/GenBank/DDBJ databases">
        <title>Novel species of the genus Ideonella isolated from streams.</title>
        <authorList>
            <person name="Lu H."/>
        </authorList>
    </citation>
    <scope>NUCLEOTIDE SEQUENCE [LARGE SCALE GENOMIC DNA]</scope>
    <source>
        <strain evidence="2 3">DXS29W</strain>
    </source>
</reference>
<proteinExistence type="predicted"/>
<feature type="transmembrane region" description="Helical" evidence="1">
    <location>
        <begin position="101"/>
        <end position="122"/>
    </location>
</feature>
<protein>
    <recommendedName>
        <fullName evidence="4">Transcription factor zinc-finger domain-containing protein</fullName>
    </recommendedName>
</protein>
<sequence length="124" mass="13152">MSTAKDSPRPCPRCGSTDVTAGSLLASDDDNVFKGRFYPAGLAFFALSRSVAIDTTQGFMACTGCGCVWNQVDPQQLRQVLTRRRSGESPFAPGVPHKAKWWLLAALAALLVGAVVGLSRLLPG</sequence>
<keyword evidence="1" id="KW-0472">Membrane</keyword>
<evidence type="ECO:0000313" key="3">
    <source>
        <dbReference type="Proteomes" id="UP001371218"/>
    </source>
</evidence>
<comment type="caution">
    <text evidence="2">The sequence shown here is derived from an EMBL/GenBank/DDBJ whole genome shotgun (WGS) entry which is preliminary data.</text>
</comment>
<name>A0ABU9BVY0_9BURK</name>
<keyword evidence="1" id="KW-1133">Transmembrane helix</keyword>
<keyword evidence="1" id="KW-0812">Transmembrane</keyword>
<gene>
    <name evidence="2" type="ORF">AACH06_24020</name>
</gene>
<accession>A0ABU9BVY0</accession>
<dbReference type="EMBL" id="JBBUTG010000022">
    <property type="protein sequence ID" value="MEK8033904.1"/>
    <property type="molecule type" value="Genomic_DNA"/>
</dbReference>
<dbReference type="Proteomes" id="UP001371218">
    <property type="component" value="Unassembled WGS sequence"/>
</dbReference>
<evidence type="ECO:0008006" key="4">
    <source>
        <dbReference type="Google" id="ProtNLM"/>
    </source>
</evidence>
<evidence type="ECO:0000256" key="1">
    <source>
        <dbReference type="SAM" id="Phobius"/>
    </source>
</evidence>
<organism evidence="2 3">
    <name type="scientific">Ideonella lacteola</name>
    <dbReference type="NCBI Taxonomy" id="2984193"/>
    <lineage>
        <taxon>Bacteria</taxon>
        <taxon>Pseudomonadati</taxon>
        <taxon>Pseudomonadota</taxon>
        <taxon>Betaproteobacteria</taxon>
        <taxon>Burkholderiales</taxon>
        <taxon>Sphaerotilaceae</taxon>
        <taxon>Ideonella</taxon>
    </lineage>
</organism>